<dbReference type="Proteomes" id="UP000617628">
    <property type="component" value="Unassembled WGS sequence"/>
</dbReference>
<evidence type="ECO:0000256" key="1">
    <source>
        <dbReference type="ARBA" id="ARBA00023125"/>
    </source>
</evidence>
<dbReference type="Gene3D" id="1.10.357.10">
    <property type="entry name" value="Tetracycline Repressor, domain 2"/>
    <property type="match status" value="1"/>
</dbReference>
<protein>
    <submittedName>
        <fullName evidence="4">CerR family C-terminal domain-containing protein</fullName>
    </submittedName>
</protein>
<dbReference type="PRINTS" id="PR00455">
    <property type="entry name" value="HTHTETR"/>
</dbReference>
<dbReference type="GO" id="GO:0003700">
    <property type="term" value="F:DNA-binding transcription factor activity"/>
    <property type="evidence" value="ECO:0007669"/>
    <property type="project" value="TreeGrafter"/>
</dbReference>
<dbReference type="PROSITE" id="PS50977">
    <property type="entry name" value="HTH_TETR_2"/>
    <property type="match status" value="1"/>
</dbReference>
<reference evidence="4" key="1">
    <citation type="submission" date="2021-01" db="EMBL/GenBank/DDBJ databases">
        <title>Modified the classification status of verrucomicrobia.</title>
        <authorList>
            <person name="Feng X."/>
        </authorList>
    </citation>
    <scope>NUCLEOTIDE SEQUENCE</scope>
    <source>
        <strain evidence="4">KCTC 13126</strain>
    </source>
</reference>
<sequence>MTRATTRQKILSAAIESFAQNGYAGTTASQICKRANANIAAVNYHFGSKDALFEQAIAEAFSIAERTYPLEDESCETPEAQLRYFMSSVIRRVFDDGPAGRIDQIVCHELNRPSGPNPLVLQEIQKRQGQRVRKILGKLLDTRSEKLLNQAHANIAALCFFVKVAKPLQKRIFPEPPTPSQLDHYIHGQIEFALAGLAALKNSFSNKK</sequence>
<dbReference type="EMBL" id="JAENIL010000036">
    <property type="protein sequence ID" value="MBK1878838.1"/>
    <property type="molecule type" value="Genomic_DNA"/>
</dbReference>
<keyword evidence="1 2" id="KW-0238">DNA-binding</keyword>
<name>A0A934S4G1_9BACT</name>
<keyword evidence="5" id="KW-1185">Reference proteome</keyword>
<dbReference type="PANTHER" id="PTHR30055">
    <property type="entry name" value="HTH-TYPE TRANSCRIPTIONAL REGULATOR RUTR"/>
    <property type="match status" value="1"/>
</dbReference>
<evidence type="ECO:0000313" key="4">
    <source>
        <dbReference type="EMBL" id="MBK1878838.1"/>
    </source>
</evidence>
<dbReference type="InterPro" id="IPR023772">
    <property type="entry name" value="DNA-bd_HTH_TetR-type_CS"/>
</dbReference>
<dbReference type="PROSITE" id="PS01081">
    <property type="entry name" value="HTH_TETR_1"/>
    <property type="match status" value="1"/>
</dbReference>
<feature type="DNA-binding region" description="H-T-H motif" evidence="2">
    <location>
        <begin position="27"/>
        <end position="46"/>
    </location>
</feature>
<proteinExistence type="predicted"/>
<gene>
    <name evidence="4" type="ORF">JIN87_18290</name>
</gene>
<accession>A0A934S4G1</accession>
<dbReference type="InterPro" id="IPR001647">
    <property type="entry name" value="HTH_TetR"/>
</dbReference>
<evidence type="ECO:0000256" key="2">
    <source>
        <dbReference type="PROSITE-ProRule" id="PRU00335"/>
    </source>
</evidence>
<organism evidence="4 5">
    <name type="scientific">Pelagicoccus mobilis</name>
    <dbReference type="NCBI Taxonomy" id="415221"/>
    <lineage>
        <taxon>Bacteria</taxon>
        <taxon>Pseudomonadati</taxon>
        <taxon>Verrucomicrobiota</taxon>
        <taxon>Opitutia</taxon>
        <taxon>Puniceicoccales</taxon>
        <taxon>Pelagicoccaceae</taxon>
        <taxon>Pelagicoccus</taxon>
    </lineage>
</organism>
<evidence type="ECO:0000313" key="5">
    <source>
        <dbReference type="Proteomes" id="UP000617628"/>
    </source>
</evidence>
<dbReference type="Gene3D" id="1.10.10.60">
    <property type="entry name" value="Homeodomain-like"/>
    <property type="match status" value="1"/>
</dbReference>
<dbReference type="AlphaFoldDB" id="A0A934S4G1"/>
<evidence type="ECO:0000259" key="3">
    <source>
        <dbReference type="PROSITE" id="PS50977"/>
    </source>
</evidence>
<comment type="caution">
    <text evidence="4">The sequence shown here is derived from an EMBL/GenBank/DDBJ whole genome shotgun (WGS) entry which is preliminary data.</text>
</comment>
<dbReference type="Pfam" id="PF09209">
    <property type="entry name" value="CecR_C"/>
    <property type="match status" value="1"/>
</dbReference>
<dbReference type="GO" id="GO:0000976">
    <property type="term" value="F:transcription cis-regulatory region binding"/>
    <property type="evidence" value="ECO:0007669"/>
    <property type="project" value="TreeGrafter"/>
</dbReference>
<dbReference type="SUPFAM" id="SSF46689">
    <property type="entry name" value="Homeodomain-like"/>
    <property type="match status" value="1"/>
</dbReference>
<dbReference type="RefSeq" id="WP_200357052.1">
    <property type="nucleotide sequence ID" value="NZ_JAENIL010000036.1"/>
</dbReference>
<dbReference type="PANTHER" id="PTHR30055:SF235">
    <property type="entry name" value="TRANSCRIPTIONAL REGULATORY PROTEIN"/>
    <property type="match status" value="1"/>
</dbReference>
<dbReference type="InterPro" id="IPR009057">
    <property type="entry name" value="Homeodomain-like_sf"/>
</dbReference>
<feature type="domain" description="HTH tetR-type" evidence="3">
    <location>
        <begin position="4"/>
        <end position="64"/>
    </location>
</feature>
<dbReference type="Pfam" id="PF00440">
    <property type="entry name" value="TetR_N"/>
    <property type="match status" value="1"/>
</dbReference>
<dbReference type="InterPro" id="IPR015292">
    <property type="entry name" value="Tscrpt_reg_YbiH_C"/>
</dbReference>
<dbReference type="InterPro" id="IPR050109">
    <property type="entry name" value="HTH-type_TetR-like_transc_reg"/>
</dbReference>